<proteinExistence type="predicted"/>
<reference evidence="2 3" key="1">
    <citation type="submission" date="2017-04" db="EMBL/GenBank/DDBJ databases">
        <authorList>
            <person name="Afonso C.L."/>
            <person name="Miller P.J."/>
            <person name="Scott M.A."/>
            <person name="Spackman E."/>
            <person name="Goraichik I."/>
            <person name="Dimitrov K.M."/>
            <person name="Suarez D.L."/>
            <person name="Swayne D.E."/>
        </authorList>
    </citation>
    <scope>NUCLEOTIDE SEQUENCE [LARGE SCALE GENOMIC DNA]</scope>
    <source>
        <strain evidence="2 3">DSM 12816</strain>
    </source>
</reference>
<dbReference type="EMBL" id="FWXW01000001">
    <property type="protein sequence ID" value="SMC38308.1"/>
    <property type="molecule type" value="Genomic_DNA"/>
</dbReference>
<dbReference type="AlphaFoldDB" id="A0A1W1YRG9"/>
<keyword evidence="3" id="KW-1185">Reference proteome</keyword>
<sequence>MKTYIGTKIIEAEPMVRGGNQEQEAEPGYRVRYEDGYESWSPKSVFEKAYKPIDGINFGLAIEAAKMGKRISRAGWNGKGMFVVYQKGYPNGIPCNEQTAKAFGYELGSTFICRPYLQMRCADGTHQMWLASQSDILADDWFIAE</sequence>
<dbReference type="RefSeq" id="WP_200809659.1">
    <property type="nucleotide sequence ID" value="NZ_FWXW01000001.1"/>
</dbReference>
<feature type="domain" description="Thoeris anti-defense 2-like" evidence="1">
    <location>
        <begin position="57"/>
        <end position="143"/>
    </location>
</feature>
<dbReference type="STRING" id="1122930.SAMN02745168_0614"/>
<accession>A0A1W1YRG9</accession>
<organism evidence="2 3">
    <name type="scientific">Papillibacter cinnamivorans DSM 12816</name>
    <dbReference type="NCBI Taxonomy" id="1122930"/>
    <lineage>
        <taxon>Bacteria</taxon>
        <taxon>Bacillati</taxon>
        <taxon>Bacillota</taxon>
        <taxon>Clostridia</taxon>
        <taxon>Eubacteriales</taxon>
        <taxon>Oscillospiraceae</taxon>
        <taxon>Papillibacter</taxon>
    </lineage>
</organism>
<evidence type="ECO:0000259" key="1">
    <source>
        <dbReference type="Pfam" id="PF11195"/>
    </source>
</evidence>
<evidence type="ECO:0000313" key="3">
    <source>
        <dbReference type="Proteomes" id="UP000192790"/>
    </source>
</evidence>
<name>A0A1W1YRG9_9FIRM</name>
<dbReference type="Proteomes" id="UP000192790">
    <property type="component" value="Unassembled WGS sequence"/>
</dbReference>
<dbReference type="InterPro" id="IPR021361">
    <property type="entry name" value="Tad2-like_dom"/>
</dbReference>
<protein>
    <recommendedName>
        <fullName evidence="1">Thoeris anti-defense 2-like domain-containing protein</fullName>
    </recommendedName>
</protein>
<dbReference type="Pfam" id="PF11195">
    <property type="entry name" value="Tad2-like"/>
    <property type="match status" value="1"/>
</dbReference>
<evidence type="ECO:0000313" key="2">
    <source>
        <dbReference type="EMBL" id="SMC38308.1"/>
    </source>
</evidence>
<gene>
    <name evidence="2" type="ORF">SAMN02745168_0614</name>
</gene>